<dbReference type="Proteomes" id="UP001056120">
    <property type="component" value="Linkage Group LG10"/>
</dbReference>
<keyword evidence="2" id="KW-1185">Reference proteome</keyword>
<reference evidence="2" key="1">
    <citation type="journal article" date="2022" name="Mol. Ecol. Resour.">
        <title>The genomes of chicory, endive, great burdock and yacon provide insights into Asteraceae palaeo-polyploidization history and plant inulin production.</title>
        <authorList>
            <person name="Fan W."/>
            <person name="Wang S."/>
            <person name="Wang H."/>
            <person name="Wang A."/>
            <person name="Jiang F."/>
            <person name="Liu H."/>
            <person name="Zhao H."/>
            <person name="Xu D."/>
            <person name="Zhang Y."/>
        </authorList>
    </citation>
    <scope>NUCLEOTIDE SEQUENCE [LARGE SCALE GENOMIC DNA]</scope>
    <source>
        <strain evidence="2">cv. Yunnan</strain>
    </source>
</reference>
<reference evidence="1 2" key="2">
    <citation type="journal article" date="2022" name="Mol. Ecol. Resour.">
        <title>The genomes of chicory, endive, great burdock and yacon provide insights into Asteraceae paleo-polyploidization history and plant inulin production.</title>
        <authorList>
            <person name="Fan W."/>
            <person name="Wang S."/>
            <person name="Wang H."/>
            <person name="Wang A."/>
            <person name="Jiang F."/>
            <person name="Liu H."/>
            <person name="Zhao H."/>
            <person name="Xu D."/>
            <person name="Zhang Y."/>
        </authorList>
    </citation>
    <scope>NUCLEOTIDE SEQUENCE [LARGE SCALE GENOMIC DNA]</scope>
    <source>
        <strain evidence="2">cv. Yunnan</strain>
        <tissue evidence="1">Leaves</tissue>
    </source>
</reference>
<organism evidence="1 2">
    <name type="scientific">Smallanthus sonchifolius</name>
    <dbReference type="NCBI Taxonomy" id="185202"/>
    <lineage>
        <taxon>Eukaryota</taxon>
        <taxon>Viridiplantae</taxon>
        <taxon>Streptophyta</taxon>
        <taxon>Embryophyta</taxon>
        <taxon>Tracheophyta</taxon>
        <taxon>Spermatophyta</taxon>
        <taxon>Magnoliopsida</taxon>
        <taxon>eudicotyledons</taxon>
        <taxon>Gunneridae</taxon>
        <taxon>Pentapetalae</taxon>
        <taxon>asterids</taxon>
        <taxon>campanulids</taxon>
        <taxon>Asterales</taxon>
        <taxon>Asteraceae</taxon>
        <taxon>Asteroideae</taxon>
        <taxon>Heliantheae alliance</taxon>
        <taxon>Millerieae</taxon>
        <taxon>Smallanthus</taxon>
    </lineage>
</organism>
<comment type="caution">
    <text evidence="1">The sequence shown here is derived from an EMBL/GenBank/DDBJ whole genome shotgun (WGS) entry which is preliminary data.</text>
</comment>
<sequence length="106" mass="11774">MPSALHNRFHRSSPSPPHPNSPDPSTGSPPPPPPPPHPHRSSALTSSDSQHWFEAKSSFIFYNPNLQSYQNLKRYDGADTTYALVEHMNSQADLQVMQGLTKINSL</sequence>
<gene>
    <name evidence="1" type="ORF">L1987_28695</name>
</gene>
<evidence type="ECO:0000313" key="2">
    <source>
        <dbReference type="Proteomes" id="UP001056120"/>
    </source>
</evidence>
<name>A0ACB9HXB4_9ASTR</name>
<protein>
    <submittedName>
        <fullName evidence="1">Uncharacterized protein</fullName>
    </submittedName>
</protein>
<accession>A0ACB9HXB4</accession>
<proteinExistence type="predicted"/>
<evidence type="ECO:0000313" key="1">
    <source>
        <dbReference type="EMBL" id="KAI3800603.1"/>
    </source>
</evidence>
<dbReference type="EMBL" id="CM042027">
    <property type="protein sequence ID" value="KAI3800603.1"/>
    <property type="molecule type" value="Genomic_DNA"/>
</dbReference>